<evidence type="ECO:0000259" key="5">
    <source>
        <dbReference type="Pfam" id="PF20266"/>
    </source>
</evidence>
<dbReference type="AlphaFoldDB" id="A0A6P8HD32"/>
<dbReference type="GO" id="GO:0005524">
    <property type="term" value="F:ATP binding"/>
    <property type="evidence" value="ECO:0007669"/>
    <property type="project" value="UniProtKB-KW"/>
</dbReference>
<evidence type="ECO:0000256" key="2">
    <source>
        <dbReference type="ARBA" id="ARBA00008307"/>
    </source>
</evidence>
<evidence type="ECO:0000313" key="6">
    <source>
        <dbReference type="Proteomes" id="UP000515163"/>
    </source>
</evidence>
<reference evidence="7" key="1">
    <citation type="submission" date="2025-08" db="UniProtKB">
        <authorList>
            <consortium name="RefSeq"/>
        </authorList>
    </citation>
    <scope>IDENTIFICATION</scope>
    <source>
        <tissue evidence="7">Tentacle</tissue>
    </source>
</reference>
<organism evidence="6 7">
    <name type="scientific">Actinia tenebrosa</name>
    <name type="common">Australian red waratah sea anemone</name>
    <dbReference type="NCBI Taxonomy" id="6105"/>
    <lineage>
        <taxon>Eukaryota</taxon>
        <taxon>Metazoa</taxon>
        <taxon>Cnidaria</taxon>
        <taxon>Anthozoa</taxon>
        <taxon>Hexacorallia</taxon>
        <taxon>Actiniaria</taxon>
        <taxon>Actiniidae</taxon>
        <taxon>Actinia</taxon>
    </lineage>
</organism>
<gene>
    <name evidence="7" type="primary">LOC116291291</name>
</gene>
<dbReference type="GO" id="GO:0016779">
    <property type="term" value="F:nucleotidyltransferase activity"/>
    <property type="evidence" value="ECO:0007669"/>
    <property type="project" value="UniProtKB-ARBA"/>
</dbReference>
<dbReference type="Gene3D" id="1.10.1410.40">
    <property type="match status" value="1"/>
</dbReference>
<keyword evidence="3" id="KW-0067">ATP-binding</keyword>
<dbReference type="PANTHER" id="PTHR10656:SF70">
    <property type="entry name" value="PROTEIN MAB-21-RELATED"/>
    <property type="match status" value="1"/>
</dbReference>
<keyword evidence="3" id="KW-0547">Nucleotide-binding</keyword>
<name>A0A6P8HD32_ACTTE</name>
<dbReference type="Pfam" id="PF20266">
    <property type="entry name" value="Mab-21_C"/>
    <property type="match status" value="1"/>
</dbReference>
<dbReference type="SMART" id="SM01265">
    <property type="entry name" value="Mab-21"/>
    <property type="match status" value="1"/>
</dbReference>
<dbReference type="InterPro" id="IPR046903">
    <property type="entry name" value="Mab-21-like_nuc_Trfase"/>
</dbReference>
<evidence type="ECO:0000259" key="4">
    <source>
        <dbReference type="Pfam" id="PF03281"/>
    </source>
</evidence>
<dbReference type="RefSeq" id="XP_031554314.1">
    <property type="nucleotide sequence ID" value="XM_031698454.1"/>
</dbReference>
<dbReference type="OrthoDB" id="5972307at2759"/>
<dbReference type="GeneID" id="116291291"/>
<sequence length="372" mass="43076">MMSDHAALKSSLDSFWKTNSKSHPTTEETIFRVMKSLLDPILVKLPDRDPVLDFDPLESSKFYQGKTSDVFEVLLCLKNFDSSELGLAIEDGKSPAGFAVPKLTDKRTVWDDFCIRSNSGKKYVSSRIFSEKLLGHLKWLMTQEIAADAQMNEFMIKINEHLSDNTVTFSLSSPTQEVYSVHVFPTIPCRDRWTFGAKMWQTEESHWPTKAMKHECMEQGFYLVGRQAPTKSPCQWQIAFLEQMKKFLEDNNGCRNECLAILKLILHSSPQLQKGVRQYHLETIILNLYKKYPKPSFWTDDKFIPRFLDAVHDLQDCIEQRKLHDFIHLDLNLMKELDKATAESCKMQIKILLEEPEKFFSALDLEQTDTSL</sequence>
<accession>A0A6P8HD32</accession>
<dbReference type="InParanoid" id="A0A6P8HD32"/>
<dbReference type="InterPro" id="IPR046906">
    <property type="entry name" value="Mab-21_HhH/H2TH-like"/>
</dbReference>
<dbReference type="InterPro" id="IPR024810">
    <property type="entry name" value="MAB21L/cGLR"/>
</dbReference>
<evidence type="ECO:0000256" key="3">
    <source>
        <dbReference type="ARBA" id="ARBA00022840"/>
    </source>
</evidence>
<feature type="domain" description="Mab-21-like HhH/H2TH-like" evidence="5">
    <location>
        <begin position="254"/>
        <end position="349"/>
    </location>
</feature>
<evidence type="ECO:0000256" key="1">
    <source>
        <dbReference type="ARBA" id="ARBA00001946"/>
    </source>
</evidence>
<dbReference type="Pfam" id="PF03281">
    <property type="entry name" value="Mab-21"/>
    <property type="match status" value="1"/>
</dbReference>
<dbReference type="Proteomes" id="UP000515163">
    <property type="component" value="Unplaced"/>
</dbReference>
<dbReference type="KEGG" id="aten:116291291"/>
<comment type="cofactor">
    <cofactor evidence="1">
        <name>Mg(2+)</name>
        <dbReference type="ChEBI" id="CHEBI:18420"/>
    </cofactor>
</comment>
<comment type="similarity">
    <text evidence="2">Belongs to the mab-21 family.</text>
</comment>
<proteinExistence type="inferred from homology"/>
<dbReference type="PANTHER" id="PTHR10656">
    <property type="entry name" value="CELL FATE DETERMINING PROTEIN MAB21-RELATED"/>
    <property type="match status" value="1"/>
</dbReference>
<keyword evidence="6" id="KW-1185">Reference proteome</keyword>
<protein>
    <submittedName>
        <fullName evidence="7">Protein mab-21-like 2</fullName>
    </submittedName>
</protein>
<feature type="domain" description="Mab-21-like nucleotidyltransferase" evidence="4">
    <location>
        <begin position="67"/>
        <end position="249"/>
    </location>
</feature>
<evidence type="ECO:0000313" key="7">
    <source>
        <dbReference type="RefSeq" id="XP_031554314.1"/>
    </source>
</evidence>